<gene>
    <name evidence="2" type="ORF">Ddye_024552</name>
</gene>
<evidence type="ECO:0000256" key="1">
    <source>
        <dbReference type="SAM" id="MobiDB-lite"/>
    </source>
</evidence>
<feature type="region of interest" description="Disordered" evidence="1">
    <location>
        <begin position="106"/>
        <end position="139"/>
    </location>
</feature>
<reference evidence="2" key="1">
    <citation type="journal article" date="2023" name="Plant J.">
        <title>Genome sequences and population genomics provide insights into the demographic history, inbreeding, and mutation load of two 'living fossil' tree species of Dipteronia.</title>
        <authorList>
            <person name="Feng Y."/>
            <person name="Comes H.P."/>
            <person name="Chen J."/>
            <person name="Zhu S."/>
            <person name="Lu R."/>
            <person name="Zhang X."/>
            <person name="Li P."/>
            <person name="Qiu J."/>
            <person name="Olsen K.M."/>
            <person name="Qiu Y."/>
        </authorList>
    </citation>
    <scope>NUCLEOTIDE SEQUENCE</scope>
    <source>
        <strain evidence="2">KIB01</strain>
    </source>
</reference>
<keyword evidence="3" id="KW-1185">Reference proteome</keyword>
<name>A0AAD9TV26_9ROSI</name>
<organism evidence="2 3">
    <name type="scientific">Dipteronia dyeriana</name>
    <dbReference type="NCBI Taxonomy" id="168575"/>
    <lineage>
        <taxon>Eukaryota</taxon>
        <taxon>Viridiplantae</taxon>
        <taxon>Streptophyta</taxon>
        <taxon>Embryophyta</taxon>
        <taxon>Tracheophyta</taxon>
        <taxon>Spermatophyta</taxon>
        <taxon>Magnoliopsida</taxon>
        <taxon>eudicotyledons</taxon>
        <taxon>Gunneridae</taxon>
        <taxon>Pentapetalae</taxon>
        <taxon>rosids</taxon>
        <taxon>malvids</taxon>
        <taxon>Sapindales</taxon>
        <taxon>Sapindaceae</taxon>
        <taxon>Hippocastanoideae</taxon>
        <taxon>Acereae</taxon>
        <taxon>Dipteronia</taxon>
    </lineage>
</organism>
<comment type="caution">
    <text evidence="2">The sequence shown here is derived from an EMBL/GenBank/DDBJ whole genome shotgun (WGS) entry which is preliminary data.</text>
</comment>
<sequence length="288" mass="32450">MVFEKLGVILSFVNCDPSVNVNVASCSTSSSSASMSDFRPFLFGGIQLSPSSFLYEYDTGTRDVCGTRNHPTNQEVGKWYYERVHNVDDLYPAPGVLNNMLDENDVHEGGYGTNNHTPEQTRPTSITEPSGTTGVADIPTPQRQRFRAGTIGGGVDHAVPPSIVQEGPSRVRAYQFESVMHSFQELQKDFMNFESRIQDRLEIVLDELRDSDQRREEQHAEMIRIIRTYRHIDDQHHTSLGGSLSMPQHARSDPPCMDYDHLLDSAVIRQQTVEVQDHLLMAQQTPKV</sequence>
<proteinExistence type="predicted"/>
<feature type="compositionally biased region" description="Polar residues" evidence="1">
    <location>
        <begin position="113"/>
        <end position="133"/>
    </location>
</feature>
<evidence type="ECO:0000313" key="3">
    <source>
        <dbReference type="Proteomes" id="UP001280121"/>
    </source>
</evidence>
<accession>A0AAD9TV26</accession>
<protein>
    <submittedName>
        <fullName evidence="2">Uncharacterized protein</fullName>
    </submittedName>
</protein>
<dbReference type="AlphaFoldDB" id="A0AAD9TV26"/>
<dbReference type="EMBL" id="JANJYI010000007">
    <property type="protein sequence ID" value="KAK2642789.1"/>
    <property type="molecule type" value="Genomic_DNA"/>
</dbReference>
<evidence type="ECO:0000313" key="2">
    <source>
        <dbReference type="EMBL" id="KAK2642789.1"/>
    </source>
</evidence>
<dbReference type="Proteomes" id="UP001280121">
    <property type="component" value="Unassembled WGS sequence"/>
</dbReference>